<protein>
    <submittedName>
        <fullName evidence="1">Uncharacterized protein</fullName>
    </submittedName>
</protein>
<comment type="caution">
    <text evidence="1">The sequence shown here is derived from an EMBL/GenBank/DDBJ whole genome shotgun (WGS) entry which is preliminary data.</text>
</comment>
<organism evidence="1 2">
    <name type="scientific">Variimorphobacter saccharofermentans</name>
    <dbReference type="NCBI Taxonomy" id="2755051"/>
    <lineage>
        <taxon>Bacteria</taxon>
        <taxon>Bacillati</taxon>
        <taxon>Bacillota</taxon>
        <taxon>Clostridia</taxon>
        <taxon>Lachnospirales</taxon>
        <taxon>Lachnospiraceae</taxon>
        <taxon>Variimorphobacter</taxon>
    </lineage>
</organism>
<name>A0A839JW55_9FIRM</name>
<accession>A0A839JW55</accession>
<reference evidence="1 2" key="1">
    <citation type="submission" date="2020-07" db="EMBL/GenBank/DDBJ databases">
        <title>Characterization and genome sequencing of isolate MD1, a novel member within the family Lachnospiraceae.</title>
        <authorList>
            <person name="Rettenmaier R."/>
            <person name="Di Bello L."/>
            <person name="Zinser C."/>
            <person name="Scheitz K."/>
            <person name="Liebl W."/>
            <person name="Zverlov V."/>
        </authorList>
    </citation>
    <scope>NUCLEOTIDE SEQUENCE [LARGE SCALE GENOMIC DNA]</scope>
    <source>
        <strain evidence="1 2">MD1</strain>
    </source>
</reference>
<dbReference type="Proteomes" id="UP000574276">
    <property type="component" value="Unassembled WGS sequence"/>
</dbReference>
<evidence type="ECO:0000313" key="1">
    <source>
        <dbReference type="EMBL" id="MBB2181903.1"/>
    </source>
</evidence>
<keyword evidence="2" id="KW-1185">Reference proteome</keyword>
<evidence type="ECO:0000313" key="2">
    <source>
        <dbReference type="Proteomes" id="UP000574276"/>
    </source>
</evidence>
<dbReference type="EMBL" id="JACEGA010000001">
    <property type="protein sequence ID" value="MBB2181903.1"/>
    <property type="molecule type" value="Genomic_DNA"/>
</dbReference>
<dbReference type="AlphaFoldDB" id="A0A839JW55"/>
<proteinExistence type="predicted"/>
<dbReference type="RefSeq" id="WP_228351642.1">
    <property type="nucleotide sequence ID" value="NZ_JACEGA010000001.1"/>
</dbReference>
<sequence>MQTQGLNGIQNYIYNPTTGKLSTKSNDPAELEFCRHFNGEVTDALDASYEGKKKDILNFYEQMRHNGISLIRTKLQGEGKSEADINSDYDQWMRQEEYEITLGVVDALTNRIASGDMVINYVSIPDFTDEDYEKATDLTSDYTYTGMTGIDTERNSAEIGNGTVLHLNEKFNLKVTSNSVEVCINGEKEYEKAEWDTAKLFAEALNRFIRYANNQIMFSLYTQEDSDKVSTLLKSNNLDIDREFTINGKSMSVQDGKIMKTVQEPYYYLNMPQDIVEMAIKR</sequence>
<gene>
    <name evidence="1" type="ORF">H0486_03320</name>
</gene>